<name>A0A4R3V248_9BURK</name>
<accession>A0A4R3V248</accession>
<evidence type="ECO:0000313" key="1">
    <source>
        <dbReference type="EMBL" id="TCU97313.1"/>
    </source>
</evidence>
<proteinExistence type="predicted"/>
<dbReference type="RefSeq" id="WP_132477405.1">
    <property type="nucleotide sequence ID" value="NZ_JBHRVM010000001.1"/>
</dbReference>
<dbReference type="OrthoDB" id="8690216at2"/>
<reference evidence="1 2" key="1">
    <citation type="submission" date="2019-03" db="EMBL/GenBank/DDBJ databases">
        <title>Genomic Encyclopedia of Type Strains, Phase IV (KMG-IV): sequencing the most valuable type-strain genomes for metagenomic binning, comparative biology and taxonomic classification.</title>
        <authorList>
            <person name="Goeker M."/>
        </authorList>
    </citation>
    <scope>NUCLEOTIDE SEQUENCE [LARGE SCALE GENOMIC DNA]</scope>
    <source>
        <strain evidence="1 2">DSM 100048</strain>
    </source>
</reference>
<dbReference type="CDD" id="cd08054">
    <property type="entry name" value="gp6"/>
    <property type="match status" value="1"/>
</dbReference>
<dbReference type="InterPro" id="IPR006450">
    <property type="entry name" value="Phage_HK97_gp6-like"/>
</dbReference>
<protein>
    <recommendedName>
        <fullName evidence="3">Gp6-like head-tail connector protein</fullName>
    </recommendedName>
</protein>
<evidence type="ECO:0000313" key="2">
    <source>
        <dbReference type="Proteomes" id="UP000294692"/>
    </source>
</evidence>
<evidence type="ECO:0008006" key="3">
    <source>
        <dbReference type="Google" id="ProtNLM"/>
    </source>
</evidence>
<keyword evidence="2" id="KW-1185">Reference proteome</keyword>
<comment type="caution">
    <text evidence="1">The sequence shown here is derived from an EMBL/GenBank/DDBJ whole genome shotgun (WGS) entry which is preliminary data.</text>
</comment>
<sequence length="95" mass="10119">MSVIKLAVAKGYLDVIHNADDAKLQALLDGAEDEAAQYMNKALDDLSTDDGLPGSVVLGVMLLLQAAYQATPDDAEKLRRAAEVKLAPYRCGWGA</sequence>
<organism evidence="1 2">
    <name type="scientific">Paracandidimonas soli</name>
    <dbReference type="NCBI Taxonomy" id="1917182"/>
    <lineage>
        <taxon>Bacteria</taxon>
        <taxon>Pseudomonadati</taxon>
        <taxon>Pseudomonadota</taxon>
        <taxon>Betaproteobacteria</taxon>
        <taxon>Burkholderiales</taxon>
        <taxon>Alcaligenaceae</taxon>
        <taxon>Paracandidimonas</taxon>
    </lineage>
</organism>
<dbReference type="EMBL" id="SMBX01000006">
    <property type="protein sequence ID" value="TCU97313.1"/>
    <property type="molecule type" value="Genomic_DNA"/>
</dbReference>
<dbReference type="NCBIfam" id="TIGR01560">
    <property type="entry name" value="put_DNA_pack"/>
    <property type="match status" value="1"/>
</dbReference>
<dbReference type="AlphaFoldDB" id="A0A4R3V248"/>
<dbReference type="Gene3D" id="1.10.3230.30">
    <property type="entry name" value="Phage gp6-like head-tail connector protein"/>
    <property type="match status" value="1"/>
</dbReference>
<gene>
    <name evidence="1" type="ORF">EV686_106196</name>
</gene>
<dbReference type="Proteomes" id="UP000294692">
    <property type="component" value="Unassembled WGS sequence"/>
</dbReference>